<evidence type="ECO:0000313" key="2">
    <source>
        <dbReference type="Proteomes" id="UP000249619"/>
    </source>
</evidence>
<accession>A0A364N444</accession>
<dbReference type="EMBL" id="QGDH01000057">
    <property type="protein sequence ID" value="RAR11454.1"/>
    <property type="molecule type" value="Genomic_DNA"/>
</dbReference>
<proteinExistence type="predicted"/>
<protein>
    <submittedName>
        <fullName evidence="1">Uncharacterized protein</fullName>
    </submittedName>
</protein>
<evidence type="ECO:0000313" key="1">
    <source>
        <dbReference type="EMBL" id="RAR11454.1"/>
    </source>
</evidence>
<keyword evidence="2" id="KW-1185">Reference proteome</keyword>
<dbReference type="Proteomes" id="UP000249619">
    <property type="component" value="Unassembled WGS sequence"/>
</dbReference>
<organism evidence="1 2">
    <name type="scientific">Stemphylium lycopersici</name>
    <name type="common">Tomato gray leaf spot disease fungus</name>
    <name type="synonym">Thyrospora lycopersici</name>
    <dbReference type="NCBI Taxonomy" id="183478"/>
    <lineage>
        <taxon>Eukaryota</taxon>
        <taxon>Fungi</taxon>
        <taxon>Dikarya</taxon>
        <taxon>Ascomycota</taxon>
        <taxon>Pezizomycotina</taxon>
        <taxon>Dothideomycetes</taxon>
        <taxon>Pleosporomycetidae</taxon>
        <taxon>Pleosporales</taxon>
        <taxon>Pleosporineae</taxon>
        <taxon>Pleosporaceae</taxon>
        <taxon>Stemphylium</taxon>
    </lineage>
</organism>
<reference evidence="2" key="1">
    <citation type="submission" date="2018-05" db="EMBL/GenBank/DDBJ databases">
        <title>Draft genome sequence of Stemphylium lycopersici strain CIDEFI 213.</title>
        <authorList>
            <person name="Medina R."/>
            <person name="Franco M.E.E."/>
            <person name="Lucentini C.G."/>
            <person name="Saparrat M.C.N."/>
            <person name="Balatti P.A."/>
        </authorList>
    </citation>
    <scope>NUCLEOTIDE SEQUENCE [LARGE SCALE GENOMIC DNA]</scope>
    <source>
        <strain evidence="2">CIDEFI 213</strain>
    </source>
</reference>
<dbReference type="AlphaFoldDB" id="A0A364N444"/>
<comment type="caution">
    <text evidence="1">The sequence shown here is derived from an EMBL/GenBank/DDBJ whole genome shotgun (WGS) entry which is preliminary data.</text>
</comment>
<gene>
    <name evidence="1" type="ORF">DDE83_004602</name>
</gene>
<name>A0A364N444_STELY</name>
<sequence>MDPQQKFRFLDLPKEIRLMVYELLPNTITHRRSEFIYQEKNHGVTLVAIWRPTVVSCTCRMIHDEASTIVKRISRKATQTKQSLGGISGRYFNPQLIAESGSLAPLAARYGLVEWAIQSVSRVGLSLKEQIARHNAHLGLIGKEPPYNLDANMLEWIYQCAQISWTSDTDIDIVVCETSPVRAASQSFWSWAGVTWAIQKDEIDFRSNLEMLHGLEHLKANLIWLERDVSSNDEGGMVLARSRSAQLRDGDFIRNYNITDEEWGSQWRQQDWSIVPDSE</sequence>